<keyword evidence="5" id="KW-1185">Reference proteome</keyword>
<dbReference type="AlphaFoldDB" id="A0A8S9Y1S6"/>
<dbReference type="EMBL" id="WIXP02000002">
    <property type="protein sequence ID" value="KAF6214518.1"/>
    <property type="molecule type" value="Genomic_DNA"/>
</dbReference>
<name>A0A8S9Y1S6_APOLU</name>
<feature type="compositionally biased region" description="Polar residues" evidence="2">
    <location>
        <begin position="96"/>
        <end position="110"/>
    </location>
</feature>
<evidence type="ECO:0000256" key="1">
    <source>
        <dbReference type="PROSITE-ProRule" id="PRU00497"/>
    </source>
</evidence>
<evidence type="ECO:0000256" key="3">
    <source>
        <dbReference type="SAM" id="SignalP"/>
    </source>
</evidence>
<sequence length="596" mass="66405">MSFLPFLPVFILIFVEPAYAKIGYRGAESLMQIQRVLELSSEIAKAQDVSVSDISTAESKFATKRESYALPNELLLLVKNHLLDLKKLQSSKAEEQNNYVTPAPNELSSTGQVEQGQYQVQYQHPQQYQKYEVPEQQSTQYAVPEYQSQQYTVQQHQPQQYDVPEQQQQYEVPQPQQYAVPEPQQYTVPEQQTHHYATPEQQPQQYIVQQSQPQSYVDSHQQQYTPPEEQEQLQVLKNPDVRYIVPVTHNYASSGYSGASTGYSSASPATGHHVSQVLTPQEHTYQPSVHYQTDPNAHYSIAAQQAIVAQVSHVPQTQTQSKPQQQMFFVGGHPQSGSYTEALIPATPQQFASHQTADSMNHPKAPVQINIHPQSFGVVSGYRGHVSSQPDSYMPLQILINHLAEPMKYSQPGISPPGGPDQPKMPVYHYSPVPSGTLKNEGIPEMRIKSTYTPPNPHSDKYKDYPSSPPSPSSMNSLVPAAAPGGPPSSSAWYSSSSSASSSPSASPTLTSNSDSAQPIDWEDDEFIKYDFGYRVSDQENKVEFGKTESKKDGVTKGSYHVLLPDGRLQVVKYWSDHTGYHTNISYTVPGVDDKA</sequence>
<dbReference type="GO" id="GO:0042302">
    <property type="term" value="F:structural constituent of cuticle"/>
    <property type="evidence" value="ECO:0007669"/>
    <property type="project" value="UniProtKB-UniRule"/>
</dbReference>
<keyword evidence="1" id="KW-0193">Cuticle</keyword>
<feature type="signal peptide" evidence="3">
    <location>
        <begin position="1"/>
        <end position="20"/>
    </location>
</feature>
<comment type="caution">
    <text evidence="4">The sequence shown here is derived from an EMBL/GenBank/DDBJ whole genome shotgun (WGS) entry which is preliminary data.</text>
</comment>
<dbReference type="Proteomes" id="UP000466442">
    <property type="component" value="Unassembled WGS sequence"/>
</dbReference>
<feature type="region of interest" description="Disordered" evidence="2">
    <location>
        <begin position="149"/>
        <end position="172"/>
    </location>
</feature>
<keyword evidence="3" id="KW-0732">Signal</keyword>
<dbReference type="OrthoDB" id="6595597at2759"/>
<organism evidence="4 5">
    <name type="scientific">Apolygus lucorum</name>
    <name type="common">Small green plant bug</name>
    <name type="synonym">Lygocoris lucorum</name>
    <dbReference type="NCBI Taxonomy" id="248454"/>
    <lineage>
        <taxon>Eukaryota</taxon>
        <taxon>Metazoa</taxon>
        <taxon>Ecdysozoa</taxon>
        <taxon>Arthropoda</taxon>
        <taxon>Hexapoda</taxon>
        <taxon>Insecta</taxon>
        <taxon>Pterygota</taxon>
        <taxon>Neoptera</taxon>
        <taxon>Paraneoptera</taxon>
        <taxon>Hemiptera</taxon>
        <taxon>Heteroptera</taxon>
        <taxon>Panheteroptera</taxon>
        <taxon>Cimicomorpha</taxon>
        <taxon>Miridae</taxon>
        <taxon>Mirini</taxon>
        <taxon>Apolygus</taxon>
    </lineage>
</organism>
<dbReference type="InterPro" id="IPR000618">
    <property type="entry name" value="Insect_cuticle"/>
</dbReference>
<evidence type="ECO:0000313" key="5">
    <source>
        <dbReference type="Proteomes" id="UP000466442"/>
    </source>
</evidence>
<accession>A0A8S9Y1S6</accession>
<feature type="region of interest" description="Disordered" evidence="2">
    <location>
        <begin position="194"/>
        <end position="231"/>
    </location>
</feature>
<feature type="compositionally biased region" description="Low complexity" evidence="2">
    <location>
        <begin position="480"/>
        <end position="508"/>
    </location>
</feature>
<evidence type="ECO:0000313" key="4">
    <source>
        <dbReference type="EMBL" id="KAF6214518.1"/>
    </source>
</evidence>
<gene>
    <name evidence="4" type="ORF">GE061_009261</name>
</gene>
<feature type="compositionally biased region" description="Low complexity" evidence="2">
    <location>
        <begin position="201"/>
        <end position="227"/>
    </location>
</feature>
<feature type="region of interest" description="Disordered" evidence="2">
    <location>
        <begin position="409"/>
        <end position="522"/>
    </location>
</feature>
<proteinExistence type="predicted"/>
<feature type="chain" id="PRO_5035775874" evidence="3">
    <location>
        <begin position="21"/>
        <end position="596"/>
    </location>
</feature>
<reference evidence="4" key="1">
    <citation type="journal article" date="2021" name="Mol. Ecol. Resour.">
        <title>Apolygus lucorum genome provides insights into omnivorousness and mesophyll feeding.</title>
        <authorList>
            <person name="Liu Y."/>
            <person name="Liu H."/>
            <person name="Wang H."/>
            <person name="Huang T."/>
            <person name="Liu B."/>
            <person name="Yang B."/>
            <person name="Yin L."/>
            <person name="Li B."/>
            <person name="Zhang Y."/>
            <person name="Zhang S."/>
            <person name="Jiang F."/>
            <person name="Zhang X."/>
            <person name="Ren Y."/>
            <person name="Wang B."/>
            <person name="Wang S."/>
            <person name="Lu Y."/>
            <person name="Wu K."/>
            <person name="Fan W."/>
            <person name="Wang G."/>
        </authorList>
    </citation>
    <scope>NUCLEOTIDE SEQUENCE</scope>
    <source>
        <strain evidence="4">12Hb</strain>
    </source>
</reference>
<dbReference type="PROSITE" id="PS51155">
    <property type="entry name" value="CHIT_BIND_RR_2"/>
    <property type="match status" value="1"/>
</dbReference>
<dbReference type="Pfam" id="PF00379">
    <property type="entry name" value="Chitin_bind_4"/>
    <property type="match status" value="1"/>
</dbReference>
<feature type="region of interest" description="Disordered" evidence="2">
    <location>
        <begin position="93"/>
        <end position="113"/>
    </location>
</feature>
<protein>
    <submittedName>
        <fullName evidence="4">Uncharacterized protein</fullName>
    </submittedName>
</protein>
<evidence type="ECO:0000256" key="2">
    <source>
        <dbReference type="SAM" id="MobiDB-lite"/>
    </source>
</evidence>